<dbReference type="GO" id="GO:0007165">
    <property type="term" value="P:signal transduction"/>
    <property type="evidence" value="ECO:0007669"/>
    <property type="project" value="UniProtKB-KW"/>
</dbReference>
<sequence>MSKRRCLLVLLLSHSVFCDDCHTYDFEKDFEITFHQNQSMCEGRVMWQIGDYSDFNITSPHELSTQFAYPGKSLSCVSSISYPMEGNGVFEVTGYLEPEGGVELLVLVNEIVPNGPDAAVGNIWFTAKGWDTRNVTLTGRGKYQGYITMLGMAASDSMVLVDSFRYIPPDYEEECNIYEYPPTTPGDTTSTTDEVTSTTDEITSTTDEVTSTTDEITSTTDEITSTTDEVTSTTDEITSTTDEVTSTTDEVTSTTDEVTSTTDEVTSTTDEVTSTTDEVTSTTGEVTSTTDEVTSTTDEVTSTTDEVTSTIDEVTSTTDEVTSTIDEVTSTTDEMTSTTDVVTSTTDEITSTTDEDTTTTEFTTPNTESPNTGEGGTDYDNPSTPQPTEPTQGVKRGNQKEPIVLVAPDIDDLPKSIVIPRVDKISNNSFIPYLA</sequence>
<dbReference type="Gene3D" id="1.10.287.950">
    <property type="entry name" value="Methyl-accepting chemotaxis protein"/>
    <property type="match status" value="1"/>
</dbReference>
<name>A0AAV1IXU7_9NEOP</name>
<feature type="domain" description="Methyl-accepting transducer" evidence="4">
    <location>
        <begin position="187"/>
        <end position="350"/>
    </location>
</feature>
<evidence type="ECO:0000256" key="2">
    <source>
        <dbReference type="SAM" id="MobiDB-lite"/>
    </source>
</evidence>
<feature type="compositionally biased region" description="Low complexity" evidence="2">
    <location>
        <begin position="329"/>
        <end position="352"/>
    </location>
</feature>
<evidence type="ECO:0000256" key="1">
    <source>
        <dbReference type="PROSITE-ProRule" id="PRU00284"/>
    </source>
</evidence>
<feature type="compositionally biased region" description="Low complexity" evidence="2">
    <location>
        <begin position="359"/>
        <end position="369"/>
    </location>
</feature>
<dbReference type="PROSITE" id="PS50111">
    <property type="entry name" value="CHEMOTAXIS_TRANSDUC_2"/>
    <property type="match status" value="1"/>
</dbReference>
<dbReference type="Proteomes" id="UP001497472">
    <property type="component" value="Unassembled WGS sequence"/>
</dbReference>
<keyword evidence="6" id="KW-1185">Reference proteome</keyword>
<reference evidence="5 6" key="1">
    <citation type="submission" date="2023-11" db="EMBL/GenBank/DDBJ databases">
        <authorList>
            <person name="Okamura Y."/>
        </authorList>
    </citation>
    <scope>NUCLEOTIDE SEQUENCE [LARGE SCALE GENOMIC DNA]</scope>
</reference>
<dbReference type="SUPFAM" id="SSF58104">
    <property type="entry name" value="Methyl-accepting chemotaxis protein (MCP) signaling domain"/>
    <property type="match status" value="1"/>
</dbReference>
<dbReference type="AlphaFoldDB" id="A0AAV1IXU7"/>
<evidence type="ECO:0000259" key="4">
    <source>
        <dbReference type="PROSITE" id="PS50111"/>
    </source>
</evidence>
<evidence type="ECO:0000313" key="5">
    <source>
        <dbReference type="EMBL" id="CAK1542069.1"/>
    </source>
</evidence>
<proteinExistence type="predicted"/>
<feature type="region of interest" description="Disordered" evidence="2">
    <location>
        <begin position="329"/>
        <end position="402"/>
    </location>
</feature>
<comment type="caution">
    <text evidence="5">The sequence shown here is derived from an EMBL/GenBank/DDBJ whole genome shotgun (WGS) entry which is preliminary data.</text>
</comment>
<dbReference type="InterPro" id="IPR004089">
    <property type="entry name" value="MCPsignal_dom"/>
</dbReference>
<feature type="region of interest" description="Disordered" evidence="2">
    <location>
        <begin position="178"/>
        <end position="308"/>
    </location>
</feature>
<keyword evidence="1" id="KW-0807">Transducer</keyword>
<protein>
    <recommendedName>
        <fullName evidence="4">Methyl-accepting transducer domain-containing protein</fullName>
    </recommendedName>
</protein>
<evidence type="ECO:0000256" key="3">
    <source>
        <dbReference type="SAM" id="SignalP"/>
    </source>
</evidence>
<keyword evidence="3" id="KW-0732">Signal</keyword>
<accession>A0AAV1IXU7</accession>
<dbReference type="GO" id="GO:0016020">
    <property type="term" value="C:membrane"/>
    <property type="evidence" value="ECO:0007669"/>
    <property type="project" value="InterPro"/>
</dbReference>
<feature type="compositionally biased region" description="Low complexity" evidence="2">
    <location>
        <begin position="187"/>
        <end position="308"/>
    </location>
</feature>
<organism evidence="5 6">
    <name type="scientific">Leptosia nina</name>
    <dbReference type="NCBI Taxonomy" id="320188"/>
    <lineage>
        <taxon>Eukaryota</taxon>
        <taxon>Metazoa</taxon>
        <taxon>Ecdysozoa</taxon>
        <taxon>Arthropoda</taxon>
        <taxon>Hexapoda</taxon>
        <taxon>Insecta</taxon>
        <taxon>Pterygota</taxon>
        <taxon>Neoptera</taxon>
        <taxon>Endopterygota</taxon>
        <taxon>Lepidoptera</taxon>
        <taxon>Glossata</taxon>
        <taxon>Ditrysia</taxon>
        <taxon>Papilionoidea</taxon>
        <taxon>Pieridae</taxon>
        <taxon>Pierinae</taxon>
        <taxon>Leptosia</taxon>
    </lineage>
</organism>
<feature type="chain" id="PRO_5043415669" description="Methyl-accepting transducer domain-containing protein" evidence="3">
    <location>
        <begin position="19"/>
        <end position="435"/>
    </location>
</feature>
<feature type="signal peptide" evidence="3">
    <location>
        <begin position="1"/>
        <end position="18"/>
    </location>
</feature>
<dbReference type="EMBL" id="CAVLEF010000003">
    <property type="protein sequence ID" value="CAK1542069.1"/>
    <property type="molecule type" value="Genomic_DNA"/>
</dbReference>
<gene>
    <name evidence="5" type="ORF">LNINA_LOCUS2001</name>
</gene>
<evidence type="ECO:0000313" key="6">
    <source>
        <dbReference type="Proteomes" id="UP001497472"/>
    </source>
</evidence>